<accession>A0A512AAW4</accession>
<dbReference type="EMBL" id="BJYQ01000050">
    <property type="protein sequence ID" value="GEN96829.1"/>
    <property type="molecule type" value="Genomic_DNA"/>
</dbReference>
<dbReference type="RefSeq" id="WP_015604670.1">
    <property type="nucleotide sequence ID" value="NZ_BJYQ01000050.1"/>
</dbReference>
<dbReference type="AlphaFoldDB" id="A0A512AAW4"/>
<sequence length="210" mass="24393">MSFTTIKEEIKIFGKRKYQLMKDYVELDEEMNKKLAAGTIGTKTAQDQLDQAYNNSKKESQHRRDELADKIEVEYEKELKTLKESVQSVTADDVAELSLLASTKEITKEELEGYFVKYANKPLALKKIREIANEKPDLLMIDFERFDTEQRLYNLRQRLKQEVYFIDGNYLVNGDKIALAGASMTINDTMEHLDQLVDEYMTGVELKKNI</sequence>
<organism evidence="1 2">
    <name type="scientific">Streptococcus cristatus</name>
    <dbReference type="NCBI Taxonomy" id="45634"/>
    <lineage>
        <taxon>Bacteria</taxon>
        <taxon>Bacillati</taxon>
        <taxon>Bacillota</taxon>
        <taxon>Bacilli</taxon>
        <taxon>Lactobacillales</taxon>
        <taxon>Streptococcaceae</taxon>
        <taxon>Streptococcus</taxon>
    </lineage>
</organism>
<evidence type="ECO:0000313" key="1">
    <source>
        <dbReference type="EMBL" id="GEN96829.1"/>
    </source>
</evidence>
<comment type="caution">
    <text evidence="1">The sequence shown here is derived from an EMBL/GenBank/DDBJ whole genome shotgun (WGS) entry which is preliminary data.</text>
</comment>
<proteinExistence type="predicted"/>
<reference evidence="1 2" key="1">
    <citation type="submission" date="2019-07" db="EMBL/GenBank/DDBJ databases">
        <title>Whole genome shotgun sequence of Streptococcus oligofermentans NBRC 106105.</title>
        <authorList>
            <person name="Hosoyama A."/>
            <person name="Uohara A."/>
            <person name="Ohji S."/>
            <person name="Ichikawa N."/>
        </authorList>
    </citation>
    <scope>NUCLEOTIDE SEQUENCE [LARGE SCALE GENOMIC DNA]</scope>
    <source>
        <strain evidence="1 2">NBRC 106105</strain>
    </source>
</reference>
<dbReference type="Proteomes" id="UP000321868">
    <property type="component" value="Unassembled WGS sequence"/>
</dbReference>
<name>A0A512AAW4_STRCR</name>
<gene>
    <name evidence="1" type="ORF">SOL01_07030</name>
</gene>
<protein>
    <submittedName>
        <fullName evidence="1">Uncharacterized protein</fullName>
    </submittedName>
</protein>
<evidence type="ECO:0000313" key="2">
    <source>
        <dbReference type="Proteomes" id="UP000321868"/>
    </source>
</evidence>
<dbReference type="OrthoDB" id="2216983at2"/>